<proteinExistence type="predicted"/>
<protein>
    <recommendedName>
        <fullName evidence="2">Myb/SANT-like domain-containing protein</fullName>
    </recommendedName>
</protein>
<comment type="caution">
    <text evidence="1">The sequence shown here is derived from an EMBL/GenBank/DDBJ whole genome shotgun (WGS) entry which is preliminary data.</text>
</comment>
<gene>
    <name evidence="1" type="ORF">Sradi_0220100</name>
</gene>
<accession>A0AAW2W4A3</accession>
<sequence>MSCSNSRLKAEPHISFKIHAWKKTYECINDMMRRSGFGWNPTTNTIDVKDDAFDNFAKIDSSAKTLWFKLFPYYAKWCEVFEKDRSTGERCFDPILAPRNPSMTVDKRYLMGSSSFTARIHKKWRKMW</sequence>
<reference evidence="1" key="1">
    <citation type="submission" date="2020-06" db="EMBL/GenBank/DDBJ databases">
        <authorList>
            <person name="Li T."/>
            <person name="Hu X."/>
            <person name="Zhang T."/>
            <person name="Song X."/>
            <person name="Zhang H."/>
            <person name="Dai N."/>
            <person name="Sheng W."/>
            <person name="Hou X."/>
            <person name="Wei L."/>
        </authorList>
    </citation>
    <scope>NUCLEOTIDE SEQUENCE</scope>
    <source>
        <strain evidence="1">G02</strain>
        <tissue evidence="1">Leaf</tissue>
    </source>
</reference>
<organism evidence="1">
    <name type="scientific">Sesamum radiatum</name>
    <name type="common">Black benniseed</name>
    <dbReference type="NCBI Taxonomy" id="300843"/>
    <lineage>
        <taxon>Eukaryota</taxon>
        <taxon>Viridiplantae</taxon>
        <taxon>Streptophyta</taxon>
        <taxon>Embryophyta</taxon>
        <taxon>Tracheophyta</taxon>
        <taxon>Spermatophyta</taxon>
        <taxon>Magnoliopsida</taxon>
        <taxon>eudicotyledons</taxon>
        <taxon>Gunneridae</taxon>
        <taxon>Pentapetalae</taxon>
        <taxon>asterids</taxon>
        <taxon>lamiids</taxon>
        <taxon>Lamiales</taxon>
        <taxon>Pedaliaceae</taxon>
        <taxon>Sesamum</taxon>
    </lineage>
</organism>
<dbReference type="AlphaFoldDB" id="A0AAW2W4A3"/>
<dbReference type="EMBL" id="JACGWJ010000002">
    <property type="protein sequence ID" value="KAL0435122.1"/>
    <property type="molecule type" value="Genomic_DNA"/>
</dbReference>
<reference evidence="1" key="2">
    <citation type="journal article" date="2024" name="Plant">
        <title>Genomic evolution and insights into agronomic trait innovations of Sesamum species.</title>
        <authorList>
            <person name="Miao H."/>
            <person name="Wang L."/>
            <person name="Qu L."/>
            <person name="Liu H."/>
            <person name="Sun Y."/>
            <person name="Le M."/>
            <person name="Wang Q."/>
            <person name="Wei S."/>
            <person name="Zheng Y."/>
            <person name="Lin W."/>
            <person name="Duan Y."/>
            <person name="Cao H."/>
            <person name="Xiong S."/>
            <person name="Wang X."/>
            <person name="Wei L."/>
            <person name="Li C."/>
            <person name="Ma Q."/>
            <person name="Ju M."/>
            <person name="Zhao R."/>
            <person name="Li G."/>
            <person name="Mu C."/>
            <person name="Tian Q."/>
            <person name="Mei H."/>
            <person name="Zhang T."/>
            <person name="Gao T."/>
            <person name="Zhang H."/>
        </authorList>
    </citation>
    <scope>NUCLEOTIDE SEQUENCE</scope>
    <source>
        <strain evidence="1">G02</strain>
    </source>
</reference>
<name>A0AAW2W4A3_SESRA</name>
<dbReference type="PANTHER" id="PTHR46250">
    <property type="entry name" value="MYB/SANT-LIKE DNA-BINDING DOMAIN PROTEIN-RELATED"/>
    <property type="match status" value="1"/>
</dbReference>
<evidence type="ECO:0000313" key="1">
    <source>
        <dbReference type="EMBL" id="KAL0435122.1"/>
    </source>
</evidence>
<evidence type="ECO:0008006" key="2">
    <source>
        <dbReference type="Google" id="ProtNLM"/>
    </source>
</evidence>
<dbReference type="PANTHER" id="PTHR46250:SF15">
    <property type="entry name" value="OS01G0523800 PROTEIN"/>
    <property type="match status" value="1"/>
</dbReference>